<dbReference type="AlphaFoldDB" id="A0A316UZV7"/>
<dbReference type="Gene3D" id="3.80.10.10">
    <property type="entry name" value="Ribonuclease Inhibitor"/>
    <property type="match status" value="1"/>
</dbReference>
<keyword evidence="3" id="KW-1185">Reference proteome</keyword>
<proteinExistence type="predicted"/>
<gene>
    <name evidence="2" type="ORF">BDZ90DRAFT_229823</name>
</gene>
<name>A0A316UZV7_9BASI</name>
<dbReference type="RefSeq" id="XP_025365438.1">
    <property type="nucleotide sequence ID" value="XM_025505227.1"/>
</dbReference>
<evidence type="ECO:0000313" key="3">
    <source>
        <dbReference type="Proteomes" id="UP000245884"/>
    </source>
</evidence>
<dbReference type="EMBL" id="KZ819662">
    <property type="protein sequence ID" value="PWN30826.1"/>
    <property type="molecule type" value="Genomic_DNA"/>
</dbReference>
<dbReference type="SUPFAM" id="SSF52047">
    <property type="entry name" value="RNI-like"/>
    <property type="match status" value="1"/>
</dbReference>
<dbReference type="InterPro" id="IPR032675">
    <property type="entry name" value="LRR_dom_sf"/>
</dbReference>
<feature type="region of interest" description="Disordered" evidence="1">
    <location>
        <begin position="1"/>
        <end position="33"/>
    </location>
</feature>
<dbReference type="Proteomes" id="UP000245884">
    <property type="component" value="Unassembled WGS sequence"/>
</dbReference>
<feature type="compositionally biased region" description="Low complexity" evidence="1">
    <location>
        <begin position="109"/>
        <end position="122"/>
    </location>
</feature>
<dbReference type="GeneID" id="37027050"/>
<protein>
    <submittedName>
        <fullName evidence="2">Uncharacterized protein</fullName>
    </submittedName>
</protein>
<accession>A0A316UZV7</accession>
<reference evidence="2 3" key="1">
    <citation type="journal article" date="2018" name="Mol. Biol. Evol.">
        <title>Broad Genomic Sampling Reveals a Smut Pathogenic Ancestry of the Fungal Clade Ustilaginomycotina.</title>
        <authorList>
            <person name="Kijpornyongpan T."/>
            <person name="Mondo S.J."/>
            <person name="Barry K."/>
            <person name="Sandor L."/>
            <person name="Lee J."/>
            <person name="Lipzen A."/>
            <person name="Pangilinan J."/>
            <person name="LaButti K."/>
            <person name="Hainaut M."/>
            <person name="Henrissat B."/>
            <person name="Grigoriev I.V."/>
            <person name="Spatafora J.W."/>
            <person name="Aime M.C."/>
        </authorList>
    </citation>
    <scope>NUCLEOTIDE SEQUENCE [LARGE SCALE GENOMIC DNA]</scope>
    <source>
        <strain evidence="2 3">MCA 5214</strain>
    </source>
</reference>
<sequence>MYAGPAPPQSWQGSGPPSASTSNNSLSQSASLSQSLPITIPPHAIATIEQEAAARNPDMRSLVMSCRERDRQVIAPWQSTRPSWTTRPTVPSLRMITAAYLVDLLHHAPSSTGSSPPTNPETRQAAAQARRNIKDLPKHLKLTIMAAGGSVCRSLHPLERSQDETWSPRRHDLSTIVCLWPGSAAHFEQVGTLDPTRHSSRIEPEEAQVDDDWEEVAMVADRECNDSLADQAIVDLAFSSLPSTSARALLNPGGAINPHIRSLNLASMKLSDDFLFHVIQHGFPNLEELCLARCTPSREIPRPDRHAAGRLRRFWTTCTKIKLLDLSHVTPTLALLFSDGLHAAAHATSSGQPRPRLAQDLQDVLVKGAFTSEMGARYEKTSSWRERCAGAKIYSVSSSTSIGDISLNDCSPSSARLREYDPARLRELEAARGIRVPYWVSAHHVEWAMVHLPRPVGHTILGSLTDAKDESRADEEAMHQTGWHGKVRVRILPMAMLPIHSPDLYRQFSEKGEDHVSTGQLFLVTMRNYFGNQVDLWI</sequence>
<evidence type="ECO:0000256" key="1">
    <source>
        <dbReference type="SAM" id="MobiDB-lite"/>
    </source>
</evidence>
<evidence type="ECO:0000313" key="2">
    <source>
        <dbReference type="EMBL" id="PWN30826.1"/>
    </source>
</evidence>
<organism evidence="2 3">
    <name type="scientific">Jaminaea rosea</name>
    <dbReference type="NCBI Taxonomy" id="1569628"/>
    <lineage>
        <taxon>Eukaryota</taxon>
        <taxon>Fungi</taxon>
        <taxon>Dikarya</taxon>
        <taxon>Basidiomycota</taxon>
        <taxon>Ustilaginomycotina</taxon>
        <taxon>Exobasidiomycetes</taxon>
        <taxon>Microstromatales</taxon>
        <taxon>Microstromatales incertae sedis</taxon>
        <taxon>Jaminaea</taxon>
    </lineage>
</organism>
<feature type="region of interest" description="Disordered" evidence="1">
    <location>
        <begin position="107"/>
        <end position="129"/>
    </location>
</feature>
<feature type="compositionally biased region" description="Low complexity" evidence="1">
    <location>
        <begin position="9"/>
        <end position="33"/>
    </location>
</feature>